<feature type="region of interest" description="Disordered" evidence="2">
    <location>
        <begin position="217"/>
        <end position="381"/>
    </location>
</feature>
<protein>
    <recommendedName>
        <fullName evidence="5">Type IV pilus biogenesis</fullName>
    </recommendedName>
</protein>
<feature type="compositionally biased region" description="Low complexity" evidence="2">
    <location>
        <begin position="816"/>
        <end position="829"/>
    </location>
</feature>
<dbReference type="EMBL" id="OMOQ01000006">
    <property type="protein sequence ID" value="SPH24928.1"/>
    <property type="molecule type" value="Genomic_DNA"/>
</dbReference>
<feature type="compositionally biased region" description="Acidic residues" evidence="2">
    <location>
        <begin position="352"/>
        <end position="362"/>
    </location>
</feature>
<feature type="region of interest" description="Disordered" evidence="2">
    <location>
        <begin position="609"/>
        <end position="852"/>
    </location>
</feature>
<feature type="compositionally biased region" description="Low complexity" evidence="2">
    <location>
        <begin position="244"/>
        <end position="257"/>
    </location>
</feature>
<dbReference type="SUPFAM" id="SSF53067">
    <property type="entry name" value="Actin-like ATPase domain"/>
    <property type="match status" value="1"/>
</dbReference>
<evidence type="ECO:0008006" key="5">
    <source>
        <dbReference type="Google" id="ProtNLM"/>
    </source>
</evidence>
<keyword evidence="1" id="KW-0175">Coiled coil</keyword>
<feature type="compositionally biased region" description="Acidic residues" evidence="2">
    <location>
        <begin position="261"/>
        <end position="271"/>
    </location>
</feature>
<feature type="compositionally biased region" description="Basic and acidic residues" evidence="2">
    <location>
        <begin position="459"/>
        <end position="470"/>
    </location>
</feature>
<name>A0A2R8BNC0_9RHOB</name>
<evidence type="ECO:0000313" key="4">
    <source>
        <dbReference type="Proteomes" id="UP000244924"/>
    </source>
</evidence>
<organism evidence="3 4">
    <name type="scientific">Albidovulum aquaemixtae</name>
    <dbReference type="NCBI Taxonomy" id="1542388"/>
    <lineage>
        <taxon>Bacteria</taxon>
        <taxon>Pseudomonadati</taxon>
        <taxon>Pseudomonadota</taxon>
        <taxon>Alphaproteobacteria</taxon>
        <taxon>Rhodobacterales</taxon>
        <taxon>Paracoccaceae</taxon>
        <taxon>Albidovulum</taxon>
    </lineage>
</organism>
<feature type="compositionally biased region" description="Low complexity" evidence="2">
    <location>
        <begin position="538"/>
        <end position="559"/>
    </location>
</feature>
<evidence type="ECO:0000313" key="3">
    <source>
        <dbReference type="EMBL" id="SPH24928.1"/>
    </source>
</evidence>
<proteinExistence type="predicted"/>
<feature type="compositionally biased region" description="Low complexity" evidence="2">
    <location>
        <begin position="839"/>
        <end position="852"/>
    </location>
</feature>
<dbReference type="AlphaFoldDB" id="A0A2R8BNC0"/>
<evidence type="ECO:0000256" key="1">
    <source>
        <dbReference type="SAM" id="Coils"/>
    </source>
</evidence>
<feature type="compositionally biased region" description="Low complexity" evidence="2">
    <location>
        <begin position="620"/>
        <end position="636"/>
    </location>
</feature>
<dbReference type="Proteomes" id="UP000244924">
    <property type="component" value="Unassembled WGS sequence"/>
</dbReference>
<feature type="compositionally biased region" description="Basic and acidic residues" evidence="2">
    <location>
        <begin position="490"/>
        <end position="501"/>
    </location>
</feature>
<feature type="coiled-coil region" evidence="1">
    <location>
        <begin position="852"/>
        <end position="881"/>
    </location>
</feature>
<accession>A0A2R8BNC0</accession>
<reference evidence="3 4" key="1">
    <citation type="submission" date="2018-03" db="EMBL/GenBank/DDBJ databases">
        <authorList>
            <person name="Keele B.F."/>
        </authorList>
    </citation>
    <scope>NUCLEOTIDE SEQUENCE [LARGE SCALE GENOMIC DNA]</scope>
    <source>
        <strain evidence="3 4">CECT 8626</strain>
    </source>
</reference>
<dbReference type="InterPro" id="IPR043129">
    <property type="entry name" value="ATPase_NBD"/>
</dbReference>
<feature type="region of interest" description="Disordered" evidence="2">
    <location>
        <begin position="421"/>
        <end position="573"/>
    </location>
</feature>
<sequence length="1039" mass="106318">MIHGGFGGSREDANCPGMKPGFALDLSNDGLRLLARRTAGWVELGRADFADPDLETKLAALRGKAETLAPGRVATKLVLPASQILYTVIDAPGPDRATRRAQIAAALDGRTPYAVKDLVFDWSRIGPEVHAAVVARETLEEAESFAESHGFNPVAFVATPEPGQFAGEPFFGEASAAATHLPTGDRLDRDQDPVHVIDATDEDDTDGDPPLSVVQAEAAPEAEALPPDATEDIERAKDPSVTASGVVGVREVSEGVSFATEPDEDAPDEEHAEAPAADPAHELETTVAETEVVATEESSADAADTVSKPDGTETPEESPAPETSAMADADDTEPAPPLAASAEPNITAALPPDDDDAPEPAEETASPHPAAKSKDEEPVSVQPDALAATLAPGTTLEGLDAPFIAIDDLDELEDAPVPARPSAPAFTTHRPEGPAVEVTSDTSKHESRLTLALAKAAPHHADKTEPELSVHDIVPADQGVTAPVLPVPRRARDNELDESSRQKPSALAARGVQAPLPEARHGTQAQRGTPGGPVQTMPAAPQSAAPASAAPAPSVSSPSVFGATRGSPEDRPSLLTRGRVLATILALLLLAVALWWMLLAGPAEEETVDLAPASDPPAALPGAAPEPEAPEVAVSDTTATAIQPEAGTEPAPPTDESAATQPGAVADSNSETEAEVPTVAPPSAETLWDDAPQSATGEPGPDAPGAPTIASAAPVTERPDPLVRPAAPADVTDAALRPQPLPPPFGTTFEFLPDGSIRPTEDGVVTPGGFTLIAGRPPVAPTLRPGSAAEPAALPAQEPALEPEPDPATSELDTTAPAAAAPEVQGAAPLPDPVDPAHAAKQPRARPAVVVARAAEMAAEAEAARKAEAEAQRALEEAIASATARAVASSQRPKSRPSGLARAVDDAVATAVAESVAASAATAVQPAPEPAPAPAPEPTPQAEIDEPEPVAPTPNIPTTATVARQATIKNAINLRDVSLIGVFGSSANRRALVRLPSGRMIKVKVGDRLDGGQVAAIGDSELSYVKRGRTVVLKILKRG</sequence>
<feature type="compositionally biased region" description="Low complexity" evidence="2">
    <location>
        <begin position="338"/>
        <end position="351"/>
    </location>
</feature>
<feature type="compositionally biased region" description="Low complexity" evidence="2">
    <location>
        <begin position="788"/>
        <end position="800"/>
    </location>
</feature>
<keyword evidence="4" id="KW-1185">Reference proteome</keyword>
<feature type="compositionally biased region" description="Pro residues" evidence="2">
    <location>
        <begin position="927"/>
        <end position="939"/>
    </location>
</feature>
<gene>
    <name evidence="3" type="ORF">DEA8626_03961</name>
</gene>
<feature type="region of interest" description="Disordered" evidence="2">
    <location>
        <begin position="921"/>
        <end position="957"/>
    </location>
</feature>
<feature type="compositionally biased region" description="Low complexity" evidence="2">
    <location>
        <begin position="217"/>
        <end position="228"/>
    </location>
</feature>
<evidence type="ECO:0000256" key="2">
    <source>
        <dbReference type="SAM" id="MobiDB-lite"/>
    </source>
</evidence>
<feature type="compositionally biased region" description="Low complexity" evidence="2">
    <location>
        <begin position="285"/>
        <end position="297"/>
    </location>
</feature>